<name>A0A7G5EJG3_9BURK</name>
<dbReference type="KEGG" id="cpis:HS961_15540"/>
<dbReference type="AlphaFoldDB" id="A0A7G5EJG3"/>
<dbReference type="EMBL" id="CP058554">
    <property type="protein sequence ID" value="QMV74138.1"/>
    <property type="molecule type" value="Genomic_DNA"/>
</dbReference>
<organism evidence="1 2">
    <name type="scientific">Comamonas piscis</name>
    <dbReference type="NCBI Taxonomy" id="1562974"/>
    <lineage>
        <taxon>Bacteria</taxon>
        <taxon>Pseudomonadati</taxon>
        <taxon>Pseudomonadota</taxon>
        <taxon>Betaproteobacteria</taxon>
        <taxon>Burkholderiales</taxon>
        <taxon>Comamonadaceae</taxon>
        <taxon>Comamonas</taxon>
    </lineage>
</organism>
<keyword evidence="2" id="KW-1185">Reference proteome</keyword>
<accession>A0A7G5EJG3</accession>
<evidence type="ECO:0000313" key="2">
    <source>
        <dbReference type="Proteomes" id="UP000515240"/>
    </source>
</evidence>
<dbReference type="RefSeq" id="WP_182323496.1">
    <property type="nucleotide sequence ID" value="NZ_CP058554.1"/>
</dbReference>
<sequence length="114" mass="12764">MLQAKAAEDAATKDRKAVEAELVQEVGVEKANGSKTTAFDAFKVTITTAQNVKLDWDKYDEMVADIPAECRPVRSKREVDEKGISWLRENQPEVYAKLPLTITDRTPTAKVERV</sequence>
<evidence type="ECO:0000313" key="1">
    <source>
        <dbReference type="EMBL" id="QMV74138.1"/>
    </source>
</evidence>
<gene>
    <name evidence="1" type="ORF">HS961_15540</name>
</gene>
<reference evidence="1 2" key="1">
    <citation type="journal article" date="2020" name="G3 (Bethesda)">
        <title>CeMbio - The Caenorhabditis elegans Microbiome Resource.</title>
        <authorList>
            <person name="Dirksen P."/>
            <person name="Assie A."/>
            <person name="Zimmermann J."/>
            <person name="Zhang F."/>
            <person name="Tietje A.M."/>
            <person name="Marsh S.A."/>
            <person name="Felix M.A."/>
            <person name="Shapira M."/>
            <person name="Kaleta C."/>
            <person name="Schulenburg H."/>
            <person name="Samuel B."/>
        </authorList>
    </citation>
    <scope>NUCLEOTIDE SEQUENCE [LARGE SCALE GENOMIC DNA]</scope>
    <source>
        <strain evidence="1 2">BIGb0172</strain>
    </source>
</reference>
<protein>
    <submittedName>
        <fullName evidence="1">Uncharacterized protein</fullName>
    </submittedName>
</protein>
<proteinExistence type="predicted"/>
<dbReference type="Proteomes" id="UP000515240">
    <property type="component" value="Chromosome"/>
</dbReference>